<feature type="compositionally biased region" description="Basic residues" evidence="4">
    <location>
        <begin position="385"/>
        <end position="397"/>
    </location>
</feature>
<dbReference type="EC" id="5.2.1.8" evidence="1"/>
<evidence type="ECO:0000256" key="1">
    <source>
        <dbReference type="ARBA" id="ARBA00013194"/>
    </source>
</evidence>
<dbReference type="PRINTS" id="PR00153">
    <property type="entry name" value="CSAPPISMRASE"/>
</dbReference>
<dbReference type="CDD" id="cd01926">
    <property type="entry name" value="cyclophilin_ABH_like"/>
    <property type="match status" value="1"/>
</dbReference>
<dbReference type="PROSITE" id="PS50072">
    <property type="entry name" value="CSA_PPIASE_2"/>
    <property type="match status" value="1"/>
</dbReference>
<feature type="compositionally biased region" description="Basic and acidic residues" evidence="4">
    <location>
        <begin position="700"/>
        <end position="722"/>
    </location>
</feature>
<dbReference type="InterPro" id="IPR020892">
    <property type="entry name" value="Cyclophilin-type_PPIase_CS"/>
</dbReference>
<dbReference type="InterPro" id="IPR002130">
    <property type="entry name" value="Cyclophilin-type_PPIase_dom"/>
</dbReference>
<dbReference type="Proteomes" id="UP001159405">
    <property type="component" value="Unassembled WGS sequence"/>
</dbReference>
<dbReference type="EMBL" id="CALNXK010000054">
    <property type="protein sequence ID" value="CAH3134189.1"/>
    <property type="molecule type" value="Genomic_DNA"/>
</dbReference>
<keyword evidence="7" id="KW-1185">Reference proteome</keyword>
<feature type="compositionally biased region" description="Low complexity" evidence="4">
    <location>
        <begin position="435"/>
        <end position="453"/>
    </location>
</feature>
<feature type="compositionally biased region" description="Basic residues" evidence="4">
    <location>
        <begin position="475"/>
        <end position="486"/>
    </location>
</feature>
<accession>A0ABN8P6G6</accession>
<feature type="compositionally biased region" description="Basic and acidic residues" evidence="4">
    <location>
        <begin position="603"/>
        <end position="629"/>
    </location>
</feature>
<feature type="compositionally biased region" description="Basic residues" evidence="4">
    <location>
        <begin position="746"/>
        <end position="769"/>
    </location>
</feature>
<feature type="compositionally biased region" description="Basic residues" evidence="4">
    <location>
        <begin position="342"/>
        <end position="356"/>
    </location>
</feature>
<feature type="compositionally biased region" description="Basic and acidic residues" evidence="4">
    <location>
        <begin position="770"/>
        <end position="789"/>
    </location>
</feature>
<dbReference type="PANTHER" id="PTHR11071">
    <property type="entry name" value="PEPTIDYL-PROLYL CIS-TRANS ISOMERASE"/>
    <property type="match status" value="1"/>
</dbReference>
<feature type="compositionally biased region" description="Low complexity" evidence="4">
    <location>
        <begin position="206"/>
        <end position="220"/>
    </location>
</feature>
<organism evidence="6 7">
    <name type="scientific">Porites lobata</name>
    <dbReference type="NCBI Taxonomy" id="104759"/>
    <lineage>
        <taxon>Eukaryota</taxon>
        <taxon>Metazoa</taxon>
        <taxon>Cnidaria</taxon>
        <taxon>Anthozoa</taxon>
        <taxon>Hexacorallia</taxon>
        <taxon>Scleractinia</taxon>
        <taxon>Fungiina</taxon>
        <taxon>Poritidae</taxon>
        <taxon>Porites</taxon>
    </lineage>
</organism>
<evidence type="ECO:0000256" key="4">
    <source>
        <dbReference type="SAM" id="MobiDB-lite"/>
    </source>
</evidence>
<name>A0ABN8P6G6_9CNID</name>
<proteinExistence type="predicted"/>
<dbReference type="PANTHER" id="PTHR11071:SF565">
    <property type="entry name" value="MOCA-CYP, ISOFORM A"/>
    <property type="match status" value="1"/>
</dbReference>
<keyword evidence="3" id="KW-0413">Isomerase</keyword>
<feature type="compositionally biased region" description="Polar residues" evidence="4">
    <location>
        <begin position="631"/>
        <end position="642"/>
    </location>
</feature>
<evidence type="ECO:0000256" key="3">
    <source>
        <dbReference type="ARBA" id="ARBA00023235"/>
    </source>
</evidence>
<feature type="compositionally biased region" description="Basic and acidic residues" evidence="4">
    <location>
        <begin position="497"/>
        <end position="526"/>
    </location>
</feature>
<evidence type="ECO:0000259" key="5">
    <source>
        <dbReference type="PROSITE" id="PS50072"/>
    </source>
</evidence>
<comment type="caution">
    <text evidence="6">The sequence shown here is derived from an EMBL/GenBank/DDBJ whole genome shotgun (WGS) entry which is preliminary data.</text>
</comment>
<reference evidence="6 7" key="1">
    <citation type="submission" date="2022-05" db="EMBL/GenBank/DDBJ databases">
        <authorList>
            <consortium name="Genoscope - CEA"/>
            <person name="William W."/>
        </authorList>
    </citation>
    <scope>NUCLEOTIDE SEQUENCE [LARGE SCALE GENOMIC DNA]</scope>
</reference>
<evidence type="ECO:0000256" key="2">
    <source>
        <dbReference type="ARBA" id="ARBA00023110"/>
    </source>
</evidence>
<feature type="compositionally biased region" description="Basic and acidic residues" evidence="4">
    <location>
        <begin position="533"/>
        <end position="565"/>
    </location>
</feature>
<dbReference type="InterPro" id="IPR029000">
    <property type="entry name" value="Cyclophilin-like_dom_sf"/>
</dbReference>
<dbReference type="PROSITE" id="PS00170">
    <property type="entry name" value="CSA_PPIASE_1"/>
    <property type="match status" value="1"/>
</dbReference>
<feature type="region of interest" description="Disordered" evidence="4">
    <location>
        <begin position="188"/>
        <end position="789"/>
    </location>
</feature>
<dbReference type="Gene3D" id="2.40.100.10">
    <property type="entry name" value="Cyclophilin-like"/>
    <property type="match status" value="1"/>
</dbReference>
<evidence type="ECO:0000313" key="6">
    <source>
        <dbReference type="EMBL" id="CAH3134189.1"/>
    </source>
</evidence>
<evidence type="ECO:0000313" key="7">
    <source>
        <dbReference type="Proteomes" id="UP001159405"/>
    </source>
</evidence>
<protein>
    <recommendedName>
        <fullName evidence="1">peptidylprolyl isomerase</fullName>
        <ecNumber evidence="1">5.2.1.8</ecNumber>
    </recommendedName>
</protein>
<feature type="compositionally biased region" description="Basic and acidic residues" evidence="4">
    <location>
        <begin position="310"/>
        <end position="320"/>
    </location>
</feature>
<feature type="compositionally biased region" description="Basic and acidic residues" evidence="4">
    <location>
        <begin position="644"/>
        <end position="655"/>
    </location>
</feature>
<feature type="compositionally biased region" description="Basic and acidic residues" evidence="4">
    <location>
        <begin position="730"/>
        <end position="745"/>
    </location>
</feature>
<sequence length="789" mass="90659">MAVPKAKGYRPRCFFDVQINGSPAGRIIFELFADICPKTSDNFRALCTGEKGLSRTSGKALHYKGSGFHRVIKDFMIQGGDFTKGNGTGGESIYGGTFNDEGFHLKHETAMLLSMANRGPNTNGSQFFITTQPAPHLDGIHVIFGQVLQGQEIVSEIEIQRVDDKSRPLVDVKIINCGELIPKAKAKAAEKKAEKKRRKSKRHSDSSSSDTDFSSSSGSESDSDQSSTDEQEKKKCIKKKRGKKMSESGQEESKEEKGRDKRQVTINLNSSPGDVKPKSPEPFSSVAVDDIPDVPNNSFLLRRSRTPSPVREKRLQQAKERKSKSPPGYKALPQSNSQQRTRVSRSGRILRGRGNMRYRTPPPSSPDEMRNISRRFSPPLVARSRSPRRRPMRRARSPFRQSRSSRERSRSPRRRSNSPRRPPMSSRRRSKSPRKQLNSSQRRSLSPQRPPMSSRRRSTSPLKHSNSPQRCSPSPRRHSGSPRSRSKSPQSQLLQRTDSKQQMKDRESAERIMKQSYSVRDDKSSDKFGIVETRGERNSNDEKANECSPTTEERFPERRREEEGKTFANEGYARSKFASINETGRHRRGEKTSSNSDSEEFEQESRDILYRLEKQSHLARKEDTRDIRKPSSYSNGEEQTWRSLARDYEFEEGHGTLETQSYAPIPLSKERENNRERPQSRGKNNDEQISSNEESESSEQEDKRAFLQGEGRFKHQGISERKTGRRQRSRSFDRRRSSSQESDRNRKSRHHHRRHHHRHHHHRHHHKRDARQSERNIVVTEKDQDSSSD</sequence>
<keyword evidence="2" id="KW-0697">Rotamase</keyword>
<feature type="compositionally biased region" description="Basic and acidic residues" evidence="4">
    <location>
        <begin position="251"/>
        <end position="263"/>
    </location>
</feature>
<feature type="compositionally biased region" description="Basic and acidic residues" evidence="4">
    <location>
        <begin position="668"/>
        <end position="686"/>
    </location>
</feature>
<gene>
    <name evidence="6" type="ORF">PLOB_00037451</name>
</gene>
<dbReference type="SUPFAM" id="SSF50891">
    <property type="entry name" value="Cyclophilin-like"/>
    <property type="match status" value="1"/>
</dbReference>
<dbReference type="Pfam" id="PF00160">
    <property type="entry name" value="Pro_isomerase"/>
    <property type="match status" value="1"/>
</dbReference>
<feature type="domain" description="PPIase cyclophilin-type" evidence="5">
    <location>
        <begin position="14"/>
        <end position="179"/>
    </location>
</feature>